<dbReference type="AlphaFoldDB" id="A0A1Y0CGG4"/>
<gene>
    <name evidence="2" type="ORF">BTO20_37785</name>
</gene>
<keyword evidence="3" id="KW-1185">Reference proteome</keyword>
<evidence type="ECO:0000313" key="2">
    <source>
        <dbReference type="EMBL" id="ART74373.1"/>
    </source>
</evidence>
<reference evidence="2 3" key="1">
    <citation type="submission" date="2017-04" db="EMBL/GenBank/DDBJ databases">
        <title>Whole Genome Sequence of 1,4-Dioxane Degrading Bacterium Mycobacterium dioxanotrophicus PH-06.</title>
        <authorList>
            <person name="He Y."/>
        </authorList>
    </citation>
    <scope>NUCLEOTIDE SEQUENCE [LARGE SCALE GENOMIC DNA]</scope>
    <source>
        <strain evidence="2 3">PH-06</strain>
        <plasmid evidence="2 3">unnamed2</plasmid>
    </source>
</reference>
<keyword evidence="2" id="KW-0614">Plasmid</keyword>
<geneLocation type="plasmid" evidence="2 3">
    <name>unnamed2</name>
</geneLocation>
<organism evidence="2 3">
    <name type="scientific">Mycobacterium dioxanotrophicus</name>
    <dbReference type="NCBI Taxonomy" id="482462"/>
    <lineage>
        <taxon>Bacteria</taxon>
        <taxon>Bacillati</taxon>
        <taxon>Actinomycetota</taxon>
        <taxon>Actinomycetes</taxon>
        <taxon>Mycobacteriales</taxon>
        <taxon>Mycobacteriaceae</taxon>
        <taxon>Mycobacterium</taxon>
    </lineage>
</organism>
<dbReference type="KEGG" id="mdx:BTO20_37785"/>
<evidence type="ECO:0008006" key="4">
    <source>
        <dbReference type="Google" id="ProtNLM"/>
    </source>
</evidence>
<evidence type="ECO:0000313" key="3">
    <source>
        <dbReference type="Proteomes" id="UP000195331"/>
    </source>
</evidence>
<protein>
    <recommendedName>
        <fullName evidence="4">CAAX protease</fullName>
    </recommendedName>
</protein>
<sequence length="272" mass="30003">MPHRIVAALPSARLQPYRDLWTANGGTACTDADIAPLYQWQVEMCSAWYEVLAYTETVVRHALDNALRQWNTAQGLGPDWIAAPAPTLRRVLGARVMTELHDSASRAAAKRGTADRSFGPHPRQGQPVSHDDLVAQLTFGNLVHLLPITAPTPQARGRLRSNLTRSEQLWIHGTQHAFPHLPNVSRSRHWTRFSPGSSVPSSVAQGYLLSSALERLRGVRNRVGHHEQMFRVGHVQRHRDAILVVRAISDPAAVALQALSRVLSSVAAEPKP</sequence>
<dbReference type="Proteomes" id="UP000195331">
    <property type="component" value="Plasmid unnamed2"/>
</dbReference>
<dbReference type="EMBL" id="CP020811">
    <property type="protein sequence ID" value="ART74373.1"/>
    <property type="molecule type" value="Genomic_DNA"/>
</dbReference>
<proteinExistence type="predicted"/>
<evidence type="ECO:0000256" key="1">
    <source>
        <dbReference type="SAM" id="MobiDB-lite"/>
    </source>
</evidence>
<accession>A0A1Y0CGG4</accession>
<feature type="region of interest" description="Disordered" evidence="1">
    <location>
        <begin position="103"/>
        <end position="127"/>
    </location>
</feature>
<name>A0A1Y0CGG4_9MYCO</name>